<feature type="region of interest" description="Disordered" evidence="19">
    <location>
        <begin position="266"/>
        <end position="285"/>
    </location>
</feature>
<dbReference type="InterPro" id="IPR027417">
    <property type="entry name" value="P-loop_NTPase"/>
</dbReference>
<dbReference type="AlphaFoldDB" id="A0ABD3RTJ9"/>
<dbReference type="GO" id="GO:0005743">
    <property type="term" value="C:mitochondrial inner membrane"/>
    <property type="evidence" value="ECO:0007669"/>
    <property type="project" value="UniProtKB-SubCell"/>
</dbReference>
<dbReference type="InterPro" id="IPR003439">
    <property type="entry name" value="ABC_transporter-like_ATP-bd"/>
</dbReference>
<sequence length="980" mass="105186">MNLLCRVVGTRIIRGDRRCECRHHGVGVVVSSSSSSSSPPSSPSSHQRSRRFSGHVVGGVVSVASSSSSSSSSRPHLRRRCYAVSPSNIIATHATGRVLNQRHHPHVHIHGEYAPNIHPPHAATCGDDYRVNARSTTTTTTTTTTTMMPPSSSCSFSSPLSTMASASFSYEGLSIYTSDRRGRGRMVSGCNDGNFSRWHFYHSSSFHTSPTSNDDGAKFVDSNNNNDKIKINSEIAHGGQDNDGMEPRFQDTELTTNSFLDVTSASSIVAGGPGGGDDDEGKNRDGNIIIARSREQSQSQPPTSPPPTTPPSVSKMLSLLYPEYKSLLAALGFLAVATSATMQFPHAIGQIIDILSSTSSRDIIDAYHSAYAPSSDGGGVPPMMDAIDGAASPIATTNLDDDDVQPQQRRLLEQHQLLQEEMRSIGLQLTSYFAVGAFGTFASSAIFDSTGERIGADLRKRLFAALIQRDLNFFAINRAGELANRLSTDVHEVVEHLVHNMAYFLYNLIRALTAAASMAVISPALTACISVPLPVLLGGCAAFFGENIRHYTGRQLDVLARSTHVATERFGGISTVLSFGQRGAEQRRYSAVVEASYGYARRVAIYEGAFWGSSYLVGHAALLSVLMLGSHQVLHGEISPGHLAGFCMYAIHLTDAVVELSQATGGFLRAQGSGGRLFDLLEGRDDPAVGGGSTTTTTTTTSTSTVDGCDDGIERDLAPLVAGAAATLPSSYDPTIRFEGVEFSYPTHPNRSILSDTTFTLRNGEMLAVTGLSGSGKSSIVSLLMRFYEPNAGRITLNGNDVRRLDVDWLRSQVGLVGQEPILFHASVYENVAYGRPDATRDEVVEACMAAGAHRFVLELPDQYDTVVGGRGANISGGQKQRLCIARALLTKPRILALDEASSALDGPTEKDILLRLRRLLESKENSISSILFITHKKSVLRACDRVLVLSKGKIVDAGDFGMLDDASGDQLKRLMEGNK</sequence>
<feature type="domain" description="ABC transmembrane type-1" evidence="21">
    <location>
        <begin position="328"/>
        <end position="669"/>
    </location>
</feature>
<evidence type="ECO:0000256" key="14">
    <source>
        <dbReference type="ARBA" id="ARBA00023128"/>
    </source>
</evidence>
<dbReference type="InterPro" id="IPR036640">
    <property type="entry name" value="ABC1_TM_sf"/>
</dbReference>
<organism evidence="22 23">
    <name type="scientific">Cyclostephanos tholiformis</name>
    <dbReference type="NCBI Taxonomy" id="382380"/>
    <lineage>
        <taxon>Eukaryota</taxon>
        <taxon>Sar</taxon>
        <taxon>Stramenopiles</taxon>
        <taxon>Ochrophyta</taxon>
        <taxon>Bacillariophyta</taxon>
        <taxon>Coscinodiscophyceae</taxon>
        <taxon>Thalassiosirophycidae</taxon>
        <taxon>Stephanodiscales</taxon>
        <taxon>Stephanodiscaceae</taxon>
        <taxon>Cyclostephanos</taxon>
    </lineage>
</organism>
<keyword evidence="9" id="KW-0067">ATP-binding</keyword>
<feature type="domain" description="ABC transporter" evidence="20">
    <location>
        <begin position="736"/>
        <end position="977"/>
    </location>
</feature>
<dbReference type="Proteomes" id="UP001530377">
    <property type="component" value="Unassembled WGS sequence"/>
</dbReference>
<evidence type="ECO:0000256" key="9">
    <source>
        <dbReference type="ARBA" id="ARBA00022840"/>
    </source>
</evidence>
<keyword evidence="7" id="KW-0547">Nucleotide-binding</keyword>
<evidence type="ECO:0000256" key="12">
    <source>
        <dbReference type="ARBA" id="ARBA00022989"/>
    </source>
</evidence>
<dbReference type="InterPro" id="IPR011527">
    <property type="entry name" value="ABC1_TM_dom"/>
</dbReference>
<evidence type="ECO:0000256" key="4">
    <source>
        <dbReference type="ARBA" id="ARBA00022475"/>
    </source>
</evidence>
<evidence type="ECO:0000313" key="23">
    <source>
        <dbReference type="Proteomes" id="UP001530377"/>
    </source>
</evidence>
<dbReference type="SMART" id="SM00382">
    <property type="entry name" value="AAA"/>
    <property type="match status" value="1"/>
</dbReference>
<comment type="subcellular location">
    <subcellularLocation>
        <location evidence="2">Cell membrane</location>
        <topology evidence="2">Multi-pass membrane protein</topology>
    </subcellularLocation>
    <subcellularLocation>
        <location evidence="1">Mitochondrion inner membrane</location>
        <topology evidence="1">Multi-pass membrane protein</topology>
    </subcellularLocation>
</comment>
<evidence type="ECO:0000256" key="6">
    <source>
        <dbReference type="ARBA" id="ARBA00022692"/>
    </source>
</evidence>
<keyword evidence="10" id="KW-0809">Transit peptide</keyword>
<evidence type="ECO:0000256" key="18">
    <source>
        <dbReference type="ARBA" id="ARBA00042968"/>
    </source>
</evidence>
<dbReference type="Pfam" id="PF00005">
    <property type="entry name" value="ABC_tran"/>
    <property type="match status" value="1"/>
</dbReference>
<evidence type="ECO:0000256" key="8">
    <source>
        <dbReference type="ARBA" id="ARBA00022792"/>
    </source>
</evidence>
<dbReference type="PANTHER" id="PTHR43394:SF17">
    <property type="entry name" value="MITOCHONDRIAL POTASSIUM CHANNEL ATP-BINDING SUBUNIT"/>
    <property type="match status" value="1"/>
</dbReference>
<dbReference type="Pfam" id="PF00664">
    <property type="entry name" value="ABC_membrane"/>
    <property type="match status" value="1"/>
</dbReference>
<dbReference type="SUPFAM" id="SSF90123">
    <property type="entry name" value="ABC transporter transmembrane region"/>
    <property type="match status" value="1"/>
</dbReference>
<proteinExistence type="predicted"/>
<dbReference type="PROSITE" id="PS50929">
    <property type="entry name" value="ABC_TM1F"/>
    <property type="match status" value="1"/>
</dbReference>
<dbReference type="Gene3D" id="3.40.50.300">
    <property type="entry name" value="P-loop containing nucleotide triphosphate hydrolases"/>
    <property type="match status" value="1"/>
</dbReference>
<keyword evidence="13" id="KW-0406">Ion transport</keyword>
<dbReference type="PROSITE" id="PS50893">
    <property type="entry name" value="ABC_TRANSPORTER_2"/>
    <property type="match status" value="1"/>
</dbReference>
<dbReference type="PANTHER" id="PTHR43394">
    <property type="entry name" value="ATP-DEPENDENT PERMEASE MDL1, MITOCHONDRIAL"/>
    <property type="match status" value="1"/>
</dbReference>
<keyword evidence="11" id="KW-0630">Potassium</keyword>
<keyword evidence="15" id="KW-0472">Membrane</keyword>
<feature type="region of interest" description="Disordered" evidence="19">
    <location>
        <begin position="292"/>
        <end position="314"/>
    </location>
</feature>
<keyword evidence="4" id="KW-1003">Cell membrane</keyword>
<dbReference type="GO" id="GO:0005886">
    <property type="term" value="C:plasma membrane"/>
    <property type="evidence" value="ECO:0007669"/>
    <property type="project" value="UniProtKB-SubCell"/>
</dbReference>
<evidence type="ECO:0000256" key="2">
    <source>
        <dbReference type="ARBA" id="ARBA00004651"/>
    </source>
</evidence>
<evidence type="ECO:0000256" key="5">
    <source>
        <dbReference type="ARBA" id="ARBA00022538"/>
    </source>
</evidence>
<evidence type="ECO:0000256" key="1">
    <source>
        <dbReference type="ARBA" id="ARBA00004448"/>
    </source>
</evidence>
<dbReference type="SUPFAM" id="SSF52540">
    <property type="entry name" value="P-loop containing nucleoside triphosphate hydrolases"/>
    <property type="match status" value="1"/>
</dbReference>
<keyword evidence="8" id="KW-0999">Mitochondrion inner membrane</keyword>
<feature type="region of interest" description="Disordered" evidence="19">
    <location>
        <begin position="29"/>
        <end position="52"/>
    </location>
</feature>
<protein>
    <recommendedName>
        <fullName evidence="16">Mitochondrial potassium channel ATP-binding subunit</fullName>
    </recommendedName>
    <alternativeName>
        <fullName evidence="18">ATP-binding cassette sub-family B member 8, mitochondrial</fullName>
    </alternativeName>
    <alternativeName>
        <fullName evidence="17">Mitochondrial sulfonylurea-receptor</fullName>
    </alternativeName>
</protein>
<evidence type="ECO:0000256" key="17">
    <source>
        <dbReference type="ARBA" id="ARBA00041416"/>
    </source>
</evidence>
<evidence type="ECO:0000256" key="11">
    <source>
        <dbReference type="ARBA" id="ARBA00022958"/>
    </source>
</evidence>
<dbReference type="PROSITE" id="PS00211">
    <property type="entry name" value="ABC_TRANSPORTER_1"/>
    <property type="match status" value="1"/>
</dbReference>
<name>A0ABD3RTJ9_9STRA</name>
<evidence type="ECO:0000256" key="15">
    <source>
        <dbReference type="ARBA" id="ARBA00023136"/>
    </source>
</evidence>
<dbReference type="InterPro" id="IPR003593">
    <property type="entry name" value="AAA+_ATPase"/>
</dbReference>
<evidence type="ECO:0000256" key="10">
    <source>
        <dbReference type="ARBA" id="ARBA00022946"/>
    </source>
</evidence>
<dbReference type="Gene3D" id="1.20.1560.10">
    <property type="entry name" value="ABC transporter type 1, transmembrane domain"/>
    <property type="match status" value="1"/>
</dbReference>
<gene>
    <name evidence="22" type="ORF">ACHAXA_008817</name>
</gene>
<comment type="caution">
    <text evidence="22">The sequence shown here is derived from an EMBL/GenBank/DDBJ whole genome shotgun (WGS) entry which is preliminary data.</text>
</comment>
<dbReference type="GO" id="GO:0005524">
    <property type="term" value="F:ATP binding"/>
    <property type="evidence" value="ECO:0007669"/>
    <property type="project" value="UniProtKB-KW"/>
</dbReference>
<dbReference type="GO" id="GO:0006813">
    <property type="term" value="P:potassium ion transport"/>
    <property type="evidence" value="ECO:0007669"/>
    <property type="project" value="UniProtKB-KW"/>
</dbReference>
<keyword evidence="6" id="KW-0812">Transmembrane</keyword>
<evidence type="ECO:0000259" key="21">
    <source>
        <dbReference type="PROSITE" id="PS50929"/>
    </source>
</evidence>
<evidence type="ECO:0000259" key="20">
    <source>
        <dbReference type="PROSITE" id="PS50893"/>
    </source>
</evidence>
<keyword evidence="5" id="KW-0633">Potassium transport</keyword>
<accession>A0ABD3RTJ9</accession>
<keyword evidence="12" id="KW-1133">Transmembrane helix</keyword>
<feature type="compositionally biased region" description="Low complexity" evidence="19">
    <location>
        <begin position="29"/>
        <end position="45"/>
    </location>
</feature>
<evidence type="ECO:0000256" key="7">
    <source>
        <dbReference type="ARBA" id="ARBA00022741"/>
    </source>
</evidence>
<dbReference type="InterPro" id="IPR039421">
    <property type="entry name" value="Type_1_exporter"/>
</dbReference>
<evidence type="ECO:0000256" key="13">
    <source>
        <dbReference type="ARBA" id="ARBA00023065"/>
    </source>
</evidence>
<keyword evidence="23" id="KW-1185">Reference proteome</keyword>
<reference evidence="22 23" key="1">
    <citation type="submission" date="2024-10" db="EMBL/GenBank/DDBJ databases">
        <title>Updated reference genomes for cyclostephanoid diatoms.</title>
        <authorList>
            <person name="Roberts W.R."/>
            <person name="Alverson A.J."/>
        </authorList>
    </citation>
    <scope>NUCLEOTIDE SEQUENCE [LARGE SCALE GENOMIC DNA]</scope>
    <source>
        <strain evidence="22 23">AJA228-03</strain>
    </source>
</reference>
<evidence type="ECO:0000256" key="19">
    <source>
        <dbReference type="SAM" id="MobiDB-lite"/>
    </source>
</evidence>
<keyword evidence="14" id="KW-0496">Mitochondrion</keyword>
<dbReference type="FunFam" id="3.40.50.300:FF:000299">
    <property type="entry name" value="ABC transporter ATP-binding protein/permease"/>
    <property type="match status" value="1"/>
</dbReference>
<dbReference type="InterPro" id="IPR017871">
    <property type="entry name" value="ABC_transporter-like_CS"/>
</dbReference>
<evidence type="ECO:0000256" key="3">
    <source>
        <dbReference type="ARBA" id="ARBA00022448"/>
    </source>
</evidence>
<keyword evidence="3" id="KW-0813">Transport</keyword>
<dbReference type="EMBL" id="JALLPB020000184">
    <property type="protein sequence ID" value="KAL3815767.1"/>
    <property type="molecule type" value="Genomic_DNA"/>
</dbReference>
<evidence type="ECO:0000313" key="22">
    <source>
        <dbReference type="EMBL" id="KAL3815767.1"/>
    </source>
</evidence>
<evidence type="ECO:0000256" key="16">
    <source>
        <dbReference type="ARBA" id="ARBA00040439"/>
    </source>
</evidence>